<accession>A0A1A8PY25</accession>
<gene>
    <name evidence="2" type="primary">Nfu_g_1_020078</name>
</gene>
<evidence type="ECO:0000313" key="2">
    <source>
        <dbReference type="EMBL" id="SBR85912.1"/>
    </source>
</evidence>
<evidence type="ECO:0000256" key="1">
    <source>
        <dbReference type="SAM" id="MobiDB-lite"/>
    </source>
</evidence>
<feature type="compositionally biased region" description="Polar residues" evidence="1">
    <location>
        <begin position="1"/>
        <end position="13"/>
    </location>
</feature>
<proteinExistence type="predicted"/>
<protein>
    <submittedName>
        <fullName evidence="2">Uncharacterized protein</fullName>
    </submittedName>
</protein>
<dbReference type="AlphaFoldDB" id="A0A1A8PY25"/>
<reference evidence="2" key="2">
    <citation type="submission" date="2016-06" db="EMBL/GenBank/DDBJ databases">
        <title>The genome of a short-lived fish provides insights into sex chromosome evolution and the genetic control of aging.</title>
        <authorList>
            <person name="Reichwald K."/>
            <person name="Felder M."/>
            <person name="Petzold A."/>
            <person name="Koch P."/>
            <person name="Groth M."/>
            <person name="Platzer M."/>
        </authorList>
    </citation>
    <scope>NUCLEOTIDE SEQUENCE</scope>
    <source>
        <tissue evidence="2">Brain</tissue>
    </source>
</reference>
<dbReference type="EMBL" id="HAEH01008963">
    <property type="protein sequence ID" value="SBR85912.1"/>
    <property type="molecule type" value="Transcribed_RNA"/>
</dbReference>
<reference evidence="2" key="1">
    <citation type="submission" date="2016-05" db="EMBL/GenBank/DDBJ databases">
        <authorList>
            <person name="Lavstsen T."/>
            <person name="Jespersen J.S."/>
        </authorList>
    </citation>
    <scope>NUCLEOTIDE SEQUENCE</scope>
    <source>
        <tissue evidence="2">Brain</tissue>
    </source>
</reference>
<sequence length="53" mass="5811">MIQQMNDKLTVSSAPMVPPATRELPVQTGPSPHLHFRVTESSLSDTYRGESGQ</sequence>
<organism evidence="2">
    <name type="scientific">Nothobranchius rachovii</name>
    <name type="common">bluefin notho</name>
    <dbReference type="NCBI Taxonomy" id="451742"/>
    <lineage>
        <taxon>Eukaryota</taxon>
        <taxon>Metazoa</taxon>
        <taxon>Chordata</taxon>
        <taxon>Craniata</taxon>
        <taxon>Vertebrata</taxon>
        <taxon>Euteleostomi</taxon>
        <taxon>Actinopterygii</taxon>
        <taxon>Neopterygii</taxon>
        <taxon>Teleostei</taxon>
        <taxon>Neoteleostei</taxon>
        <taxon>Acanthomorphata</taxon>
        <taxon>Ovalentaria</taxon>
        <taxon>Atherinomorphae</taxon>
        <taxon>Cyprinodontiformes</taxon>
        <taxon>Nothobranchiidae</taxon>
        <taxon>Nothobranchius</taxon>
    </lineage>
</organism>
<feature type="non-terminal residue" evidence="2">
    <location>
        <position position="53"/>
    </location>
</feature>
<feature type="region of interest" description="Disordered" evidence="1">
    <location>
        <begin position="1"/>
        <end position="53"/>
    </location>
</feature>
<name>A0A1A8PY25_9TELE</name>